<accession>A0A6A6EWP9</accession>
<organism evidence="2 3">
    <name type="scientific">Cercospora zeae-maydis SCOH1-5</name>
    <dbReference type="NCBI Taxonomy" id="717836"/>
    <lineage>
        <taxon>Eukaryota</taxon>
        <taxon>Fungi</taxon>
        <taxon>Dikarya</taxon>
        <taxon>Ascomycota</taxon>
        <taxon>Pezizomycotina</taxon>
        <taxon>Dothideomycetes</taxon>
        <taxon>Dothideomycetidae</taxon>
        <taxon>Mycosphaerellales</taxon>
        <taxon>Mycosphaerellaceae</taxon>
        <taxon>Cercospora</taxon>
    </lineage>
</organism>
<dbReference type="AlphaFoldDB" id="A0A6A6EWP9"/>
<keyword evidence="3" id="KW-1185">Reference proteome</keyword>
<feature type="compositionally biased region" description="Basic residues" evidence="1">
    <location>
        <begin position="1"/>
        <end position="10"/>
    </location>
</feature>
<dbReference type="EMBL" id="ML992716">
    <property type="protein sequence ID" value="KAF2206678.1"/>
    <property type="molecule type" value="Genomic_DNA"/>
</dbReference>
<feature type="compositionally biased region" description="Polar residues" evidence="1">
    <location>
        <begin position="284"/>
        <end position="299"/>
    </location>
</feature>
<evidence type="ECO:0000256" key="1">
    <source>
        <dbReference type="SAM" id="MobiDB-lite"/>
    </source>
</evidence>
<dbReference type="Proteomes" id="UP000799539">
    <property type="component" value="Unassembled WGS sequence"/>
</dbReference>
<reference evidence="2" key="1">
    <citation type="journal article" date="2020" name="Stud. Mycol.">
        <title>101 Dothideomycetes genomes: a test case for predicting lifestyles and emergence of pathogens.</title>
        <authorList>
            <person name="Haridas S."/>
            <person name="Albert R."/>
            <person name="Binder M."/>
            <person name="Bloem J."/>
            <person name="Labutti K."/>
            <person name="Salamov A."/>
            <person name="Andreopoulos B."/>
            <person name="Baker S."/>
            <person name="Barry K."/>
            <person name="Bills G."/>
            <person name="Bluhm B."/>
            <person name="Cannon C."/>
            <person name="Castanera R."/>
            <person name="Culley D."/>
            <person name="Daum C."/>
            <person name="Ezra D."/>
            <person name="Gonzalez J."/>
            <person name="Henrissat B."/>
            <person name="Kuo A."/>
            <person name="Liang C."/>
            <person name="Lipzen A."/>
            <person name="Lutzoni F."/>
            <person name="Magnuson J."/>
            <person name="Mondo S."/>
            <person name="Nolan M."/>
            <person name="Ohm R."/>
            <person name="Pangilinan J."/>
            <person name="Park H.-J."/>
            <person name="Ramirez L."/>
            <person name="Alfaro M."/>
            <person name="Sun H."/>
            <person name="Tritt A."/>
            <person name="Yoshinaga Y."/>
            <person name="Zwiers L.-H."/>
            <person name="Turgeon B."/>
            <person name="Goodwin S."/>
            <person name="Spatafora J."/>
            <person name="Crous P."/>
            <person name="Grigoriev I."/>
        </authorList>
    </citation>
    <scope>NUCLEOTIDE SEQUENCE</scope>
    <source>
        <strain evidence="2">SCOH1-5</strain>
    </source>
</reference>
<sequence length="327" mass="35452">MPASTRKKGIAKVTKNRALPSRRPNAFQTQPAARGKAFAPSRGQRGKTSGCGDYQRPHAHHDEAAKDRALPSEQIIASAHPDPKDAPGTFKVARVFTELFETKPTALNFVAQGNLQTSPDVETMTLNLMDFCLLEENWNPALSHNKLAASCFYFASRVVEPSATIAAEDVAKAFEHEAEMSANAWMMWVTKSGGGSSQPHGAVMSGDIELREKARSACQVSAEDVALGFAILWQMRDRLGDVVGAYRDALMHLPAPGLENAQEGVSLLAEQQVNRDGQEPHVASTFSEVSWKSGANQDGSDLPSLEPENPELVELDDFEFSVEGFAS</sequence>
<name>A0A6A6EWP9_9PEZI</name>
<evidence type="ECO:0000313" key="3">
    <source>
        <dbReference type="Proteomes" id="UP000799539"/>
    </source>
</evidence>
<gene>
    <name evidence="2" type="ORF">CERZMDRAFT_103199</name>
</gene>
<feature type="region of interest" description="Disordered" evidence="1">
    <location>
        <begin position="1"/>
        <end position="69"/>
    </location>
</feature>
<feature type="compositionally biased region" description="Basic and acidic residues" evidence="1">
    <location>
        <begin position="60"/>
        <end position="69"/>
    </location>
</feature>
<evidence type="ECO:0000313" key="2">
    <source>
        <dbReference type="EMBL" id="KAF2206678.1"/>
    </source>
</evidence>
<dbReference type="OrthoDB" id="3916215at2759"/>
<protein>
    <submittedName>
        <fullName evidence="2">Uncharacterized protein</fullName>
    </submittedName>
</protein>
<proteinExistence type="predicted"/>
<feature type="region of interest" description="Disordered" evidence="1">
    <location>
        <begin position="274"/>
        <end position="310"/>
    </location>
</feature>